<dbReference type="PROSITE" id="PS51257">
    <property type="entry name" value="PROKAR_LIPOPROTEIN"/>
    <property type="match status" value="1"/>
</dbReference>
<evidence type="ECO:0000313" key="1">
    <source>
        <dbReference type="EMBL" id="REE08334.1"/>
    </source>
</evidence>
<protein>
    <submittedName>
        <fullName evidence="1">Uncharacterized protein</fullName>
    </submittedName>
</protein>
<sequence>MKTRFVLLYLCGIMVMSCGEDTNTTQVLETTDNTEQSAKITAKTIESIGYKDYALSSESESAVVTWERYHELATQISYLKKADFSFFNGDIELLKKFTEEFKTQMPDQFKVNPILSRNAIVETDLLKLNENLTLDNIKRSEKLLSIKALFVSFSNLNYQINEKLESDFYDKIQPE</sequence>
<evidence type="ECO:0000313" key="2">
    <source>
        <dbReference type="Proteomes" id="UP000256919"/>
    </source>
</evidence>
<reference evidence="1 2" key="1">
    <citation type="submission" date="2018-07" db="EMBL/GenBank/DDBJ databases">
        <title>Genomic Encyclopedia of Type Strains, Phase III (KMG-III): the genomes of soil and plant-associated and newly described type strains.</title>
        <authorList>
            <person name="Whitman W."/>
        </authorList>
    </citation>
    <scope>NUCLEOTIDE SEQUENCE [LARGE SCALE GENOMIC DNA]</scope>
    <source>
        <strain evidence="1 2">CECT 7948</strain>
    </source>
</reference>
<gene>
    <name evidence="1" type="ORF">DFQ09_10712</name>
</gene>
<dbReference type="OrthoDB" id="1443931at2"/>
<dbReference type="RefSeq" id="WP_115811338.1">
    <property type="nucleotide sequence ID" value="NZ_QREI01000007.1"/>
</dbReference>
<dbReference type="EMBL" id="QREI01000007">
    <property type="protein sequence ID" value="REE08334.1"/>
    <property type="molecule type" value="Genomic_DNA"/>
</dbReference>
<keyword evidence="2" id="KW-1185">Reference proteome</keyword>
<name>A0A3D9LP83_9FLAO</name>
<organism evidence="1 2">
    <name type="scientific">Winogradskyella pacifica</name>
    <dbReference type="NCBI Taxonomy" id="664642"/>
    <lineage>
        <taxon>Bacteria</taxon>
        <taxon>Pseudomonadati</taxon>
        <taxon>Bacteroidota</taxon>
        <taxon>Flavobacteriia</taxon>
        <taxon>Flavobacteriales</taxon>
        <taxon>Flavobacteriaceae</taxon>
        <taxon>Winogradskyella</taxon>
    </lineage>
</organism>
<dbReference type="Proteomes" id="UP000256919">
    <property type="component" value="Unassembled WGS sequence"/>
</dbReference>
<dbReference type="AlphaFoldDB" id="A0A3D9LP83"/>
<accession>A0A3D9LP83</accession>
<proteinExistence type="predicted"/>
<comment type="caution">
    <text evidence="1">The sequence shown here is derived from an EMBL/GenBank/DDBJ whole genome shotgun (WGS) entry which is preliminary data.</text>
</comment>